<protein>
    <recommendedName>
        <fullName evidence="2">DUF6534 domain-containing protein</fullName>
    </recommendedName>
</protein>
<organism evidence="3 4">
    <name type="scientific">Hydnum rufescens UP504</name>
    <dbReference type="NCBI Taxonomy" id="1448309"/>
    <lineage>
        <taxon>Eukaryota</taxon>
        <taxon>Fungi</taxon>
        <taxon>Dikarya</taxon>
        <taxon>Basidiomycota</taxon>
        <taxon>Agaricomycotina</taxon>
        <taxon>Agaricomycetes</taxon>
        <taxon>Cantharellales</taxon>
        <taxon>Hydnaceae</taxon>
        <taxon>Hydnum</taxon>
    </lineage>
</organism>
<dbReference type="InterPro" id="IPR045339">
    <property type="entry name" value="DUF6534"/>
</dbReference>
<feature type="transmembrane region" description="Helical" evidence="1">
    <location>
        <begin position="49"/>
        <end position="73"/>
    </location>
</feature>
<dbReference type="AlphaFoldDB" id="A0A9P6B6C5"/>
<keyword evidence="1" id="KW-0472">Membrane</keyword>
<dbReference type="PANTHER" id="PTHR40465:SF1">
    <property type="entry name" value="DUF6534 DOMAIN-CONTAINING PROTEIN"/>
    <property type="match status" value="1"/>
</dbReference>
<dbReference type="PANTHER" id="PTHR40465">
    <property type="entry name" value="CHROMOSOME 1, WHOLE GENOME SHOTGUN SEQUENCE"/>
    <property type="match status" value="1"/>
</dbReference>
<evidence type="ECO:0000259" key="2">
    <source>
        <dbReference type="Pfam" id="PF20152"/>
    </source>
</evidence>
<feature type="transmembrane region" description="Helical" evidence="1">
    <location>
        <begin position="226"/>
        <end position="247"/>
    </location>
</feature>
<feature type="transmembrane region" description="Helical" evidence="1">
    <location>
        <begin position="198"/>
        <end position="220"/>
    </location>
</feature>
<feature type="transmembrane region" description="Helical" evidence="1">
    <location>
        <begin position="93"/>
        <end position="113"/>
    </location>
</feature>
<keyword evidence="1" id="KW-1133">Transmembrane helix</keyword>
<dbReference type="OrthoDB" id="2535105at2759"/>
<feature type="domain" description="DUF6534" evidence="2">
    <location>
        <begin position="166"/>
        <end position="251"/>
    </location>
</feature>
<comment type="caution">
    <text evidence="3">The sequence shown here is derived from an EMBL/GenBank/DDBJ whole genome shotgun (WGS) entry which is preliminary data.</text>
</comment>
<dbReference type="Pfam" id="PF20152">
    <property type="entry name" value="DUF6534"/>
    <property type="match status" value="1"/>
</dbReference>
<evidence type="ECO:0000313" key="4">
    <source>
        <dbReference type="Proteomes" id="UP000886523"/>
    </source>
</evidence>
<sequence>MGKANLTLVNILGGAFSGNLLAALCLGVLTAQTSSYYHVFPDDRRPVKLVVGFLWTLGAFQVACFTSSSYRWISTYYYNHSILGMLNPTTWEFITYQMSTVLASVTVQTFFVYRIYSLSANPYQVLVLVQCGFGAALSVKACMHPTLEAILQECTWLAVVWYAIQATADVVIATCMCLQLHRRRTGFKKTDSAINRMILYTMSTGLITSVLSCFLLVIFAKEGFHFSLLAIGIPLSPVYSITMLANLHTRTTIRAKLATPSPLELISASIKKRRRKNAGNHGSVCINAYFATL</sequence>
<proteinExistence type="predicted"/>
<dbReference type="EMBL" id="MU128934">
    <property type="protein sequence ID" value="KAF9517111.1"/>
    <property type="molecule type" value="Genomic_DNA"/>
</dbReference>
<keyword evidence="4" id="KW-1185">Reference proteome</keyword>
<keyword evidence="1" id="KW-0812">Transmembrane</keyword>
<evidence type="ECO:0000313" key="3">
    <source>
        <dbReference type="EMBL" id="KAF9517111.1"/>
    </source>
</evidence>
<evidence type="ECO:0000256" key="1">
    <source>
        <dbReference type="SAM" id="Phobius"/>
    </source>
</evidence>
<name>A0A9P6B6C5_9AGAM</name>
<accession>A0A9P6B6C5</accession>
<feature type="transmembrane region" description="Helical" evidence="1">
    <location>
        <begin position="159"/>
        <end position="178"/>
    </location>
</feature>
<reference evidence="3" key="1">
    <citation type="journal article" date="2020" name="Nat. Commun.">
        <title>Large-scale genome sequencing of mycorrhizal fungi provides insights into the early evolution of symbiotic traits.</title>
        <authorList>
            <person name="Miyauchi S."/>
            <person name="Kiss E."/>
            <person name="Kuo A."/>
            <person name="Drula E."/>
            <person name="Kohler A."/>
            <person name="Sanchez-Garcia M."/>
            <person name="Morin E."/>
            <person name="Andreopoulos B."/>
            <person name="Barry K.W."/>
            <person name="Bonito G."/>
            <person name="Buee M."/>
            <person name="Carver A."/>
            <person name="Chen C."/>
            <person name="Cichocki N."/>
            <person name="Clum A."/>
            <person name="Culley D."/>
            <person name="Crous P.W."/>
            <person name="Fauchery L."/>
            <person name="Girlanda M."/>
            <person name="Hayes R.D."/>
            <person name="Keri Z."/>
            <person name="LaButti K."/>
            <person name="Lipzen A."/>
            <person name="Lombard V."/>
            <person name="Magnuson J."/>
            <person name="Maillard F."/>
            <person name="Murat C."/>
            <person name="Nolan M."/>
            <person name="Ohm R.A."/>
            <person name="Pangilinan J."/>
            <person name="Pereira M.F."/>
            <person name="Perotto S."/>
            <person name="Peter M."/>
            <person name="Pfister S."/>
            <person name="Riley R."/>
            <person name="Sitrit Y."/>
            <person name="Stielow J.B."/>
            <person name="Szollosi G."/>
            <person name="Zifcakova L."/>
            <person name="Stursova M."/>
            <person name="Spatafora J.W."/>
            <person name="Tedersoo L."/>
            <person name="Vaario L.M."/>
            <person name="Yamada A."/>
            <person name="Yan M."/>
            <person name="Wang P."/>
            <person name="Xu J."/>
            <person name="Bruns T."/>
            <person name="Baldrian P."/>
            <person name="Vilgalys R."/>
            <person name="Dunand C."/>
            <person name="Henrissat B."/>
            <person name="Grigoriev I.V."/>
            <person name="Hibbett D."/>
            <person name="Nagy L.G."/>
            <person name="Martin F.M."/>
        </authorList>
    </citation>
    <scope>NUCLEOTIDE SEQUENCE</scope>
    <source>
        <strain evidence="3">UP504</strain>
    </source>
</reference>
<dbReference type="Proteomes" id="UP000886523">
    <property type="component" value="Unassembled WGS sequence"/>
</dbReference>
<feature type="transmembrane region" description="Helical" evidence="1">
    <location>
        <begin position="6"/>
        <end position="29"/>
    </location>
</feature>
<gene>
    <name evidence="3" type="ORF">BS47DRAFT_569644</name>
</gene>